<comment type="caution">
    <text evidence="1">The sequence shown here is derived from an EMBL/GenBank/DDBJ whole genome shotgun (WGS) entry which is preliminary data.</text>
</comment>
<reference evidence="1 2" key="1">
    <citation type="submission" date="2015-03" db="EMBL/GenBank/DDBJ databases">
        <title>Genome sequence of Variovorax paradoxus TBEA6.</title>
        <authorList>
            <person name="Poehlein A."/>
            <person name="Schuldes J."/>
            <person name="Wuebbeler J.H."/>
            <person name="Hiessl S."/>
            <person name="Steinbuechel A."/>
            <person name="Daniel R."/>
        </authorList>
    </citation>
    <scope>NUCLEOTIDE SEQUENCE [LARGE SCALE GENOMIC DNA]</scope>
    <source>
        <strain evidence="1 2">TBEA6</strain>
    </source>
</reference>
<accession>A0A0H2MCK5</accession>
<evidence type="ECO:0000313" key="1">
    <source>
        <dbReference type="EMBL" id="KLN54700.1"/>
    </source>
</evidence>
<gene>
    <name evidence="1" type="ORF">VPARA_40040</name>
</gene>
<dbReference type="AlphaFoldDB" id="A0A0H2MCK5"/>
<protein>
    <submittedName>
        <fullName evidence="1">Uncharacterized protein</fullName>
    </submittedName>
</protein>
<evidence type="ECO:0000313" key="2">
    <source>
        <dbReference type="Proteomes" id="UP000035170"/>
    </source>
</evidence>
<name>A0A0H2MCK5_VARPD</name>
<sequence>MNDDTQVLVQLSQVQGQLTALTQLMQQNHDSTHQRINDFRHAVEGRIGGVEARVDKIENNERGTALKAAGGGAFSGAIVAAAMEALKFFASR</sequence>
<dbReference type="Proteomes" id="UP000035170">
    <property type="component" value="Unassembled WGS sequence"/>
</dbReference>
<keyword evidence="2" id="KW-1185">Reference proteome</keyword>
<dbReference type="PATRIC" id="fig|34073.19.peg.4099"/>
<proteinExistence type="predicted"/>
<organism evidence="1 2">
    <name type="scientific">Variovorax paradoxus</name>
    <dbReference type="NCBI Taxonomy" id="34073"/>
    <lineage>
        <taxon>Bacteria</taxon>
        <taxon>Pseudomonadati</taxon>
        <taxon>Pseudomonadota</taxon>
        <taxon>Betaproteobacteria</taxon>
        <taxon>Burkholderiales</taxon>
        <taxon>Comamonadaceae</taxon>
        <taxon>Variovorax</taxon>
    </lineage>
</organism>
<dbReference type="RefSeq" id="WP_047785752.1">
    <property type="nucleotide sequence ID" value="NZ_JZWI01000021.1"/>
</dbReference>
<dbReference type="EMBL" id="JZWI01000021">
    <property type="protein sequence ID" value="KLN54700.1"/>
    <property type="molecule type" value="Genomic_DNA"/>
</dbReference>